<feature type="compositionally biased region" description="Basic and acidic residues" evidence="5">
    <location>
        <begin position="520"/>
        <end position="531"/>
    </location>
</feature>
<evidence type="ECO:0000313" key="6">
    <source>
        <dbReference type="EMBL" id="RPA72774.1"/>
    </source>
</evidence>
<feature type="compositionally biased region" description="Low complexity" evidence="5">
    <location>
        <begin position="86"/>
        <end position="103"/>
    </location>
</feature>
<dbReference type="InterPro" id="IPR019775">
    <property type="entry name" value="WD40_repeat_CS"/>
</dbReference>
<keyword evidence="1" id="KW-0597">Phosphoprotein</keyword>
<dbReference type="InterPro" id="IPR036322">
    <property type="entry name" value="WD40_repeat_dom_sf"/>
</dbReference>
<gene>
    <name evidence="6" type="ORF">BJ508DRAFT_367069</name>
</gene>
<dbReference type="InterPro" id="IPR044285">
    <property type="entry name" value="PWP1"/>
</dbReference>
<keyword evidence="3" id="KW-0677">Repeat</keyword>
<dbReference type="PRINTS" id="PR00320">
    <property type="entry name" value="GPROTEINBRPT"/>
</dbReference>
<sequence>MDTAMITATAWVPRGFAAQFPVRKELNDEEFERIAAMSKLKLEDAQEDLEDAEAEARIDEKDDADAGPSDDEDDEKMEEDEEELAGAKAASAAASAAAATSSTETKKDKDDDDLAEYNLDTYDDDGVDETGEQMGMFANIKSLAYHQPGEEDPYITLKDDEDDDEKEELQILATDNLLLACKTEDEVAHLEVYVYEDSEDNLYVHHDIILPAIPLCVEWLDIPPPGTTDTSKHGNFCAIGTMDPEIEIWNLDLVDTMYPDAVLGAAPTDASGKKKKKKKKAKANDTYHVDAVLSLSSNRSHRNLLASGSADQTIKLWDLTTTQCAKSYNYHTDKVCAVTWHPTEPTVLLSGSYDRTVVAADMRAPDAKAPRWGVESDVETVRWDPHDPNFFYITTENGIVHLHDIRNAPSNPAKSKPVWLLQAHDGPVSAFDVNPIIPGFLATGGFDKAVKLWNVQPNGAGPSMIVSREMGVGKVFSTQFGPDAEVGFRLSVAGSKGIVHVWDTSTNKFVRQVFQDRVPESKEDVEDRLVGVDDSSSEDEDEGESDNADDSGNESDEDMRMEQ</sequence>
<feature type="repeat" description="WD" evidence="4">
    <location>
        <begin position="285"/>
        <end position="327"/>
    </location>
</feature>
<feature type="repeat" description="WD" evidence="4">
    <location>
        <begin position="421"/>
        <end position="456"/>
    </location>
</feature>
<reference evidence="6 7" key="1">
    <citation type="journal article" date="2018" name="Nat. Ecol. Evol.">
        <title>Pezizomycetes genomes reveal the molecular basis of ectomycorrhizal truffle lifestyle.</title>
        <authorList>
            <person name="Murat C."/>
            <person name="Payen T."/>
            <person name="Noel B."/>
            <person name="Kuo A."/>
            <person name="Morin E."/>
            <person name="Chen J."/>
            <person name="Kohler A."/>
            <person name="Krizsan K."/>
            <person name="Balestrini R."/>
            <person name="Da Silva C."/>
            <person name="Montanini B."/>
            <person name="Hainaut M."/>
            <person name="Levati E."/>
            <person name="Barry K.W."/>
            <person name="Belfiori B."/>
            <person name="Cichocki N."/>
            <person name="Clum A."/>
            <person name="Dockter R.B."/>
            <person name="Fauchery L."/>
            <person name="Guy J."/>
            <person name="Iotti M."/>
            <person name="Le Tacon F."/>
            <person name="Lindquist E.A."/>
            <person name="Lipzen A."/>
            <person name="Malagnac F."/>
            <person name="Mello A."/>
            <person name="Molinier V."/>
            <person name="Miyauchi S."/>
            <person name="Poulain J."/>
            <person name="Riccioni C."/>
            <person name="Rubini A."/>
            <person name="Sitrit Y."/>
            <person name="Splivallo R."/>
            <person name="Traeger S."/>
            <person name="Wang M."/>
            <person name="Zifcakova L."/>
            <person name="Wipf D."/>
            <person name="Zambonelli A."/>
            <person name="Paolocci F."/>
            <person name="Nowrousian M."/>
            <person name="Ottonello S."/>
            <person name="Baldrian P."/>
            <person name="Spatafora J.W."/>
            <person name="Henrissat B."/>
            <person name="Nagy L.G."/>
            <person name="Aury J.M."/>
            <person name="Wincker P."/>
            <person name="Grigoriev I.V."/>
            <person name="Bonfante P."/>
            <person name="Martin F.M."/>
        </authorList>
    </citation>
    <scope>NUCLEOTIDE SEQUENCE [LARGE SCALE GENOMIC DNA]</scope>
    <source>
        <strain evidence="6 7">RN42</strain>
    </source>
</reference>
<dbReference type="FunFam" id="2.130.10.10:FF:000457">
    <property type="entry name" value="rRNA processing protein Pwp1"/>
    <property type="match status" value="1"/>
</dbReference>
<dbReference type="SMART" id="SM00320">
    <property type="entry name" value="WD40"/>
    <property type="match status" value="5"/>
</dbReference>
<name>A0A3N4HSY4_ASCIM</name>
<dbReference type="OrthoDB" id="270624at2759"/>
<feature type="compositionally biased region" description="Acidic residues" evidence="5">
    <location>
        <begin position="535"/>
        <end position="557"/>
    </location>
</feature>
<feature type="compositionally biased region" description="Acidic residues" evidence="5">
    <location>
        <begin position="110"/>
        <end position="127"/>
    </location>
</feature>
<feature type="compositionally biased region" description="Acidic residues" evidence="5">
    <location>
        <begin position="61"/>
        <end position="84"/>
    </location>
</feature>
<dbReference type="InterPro" id="IPR015943">
    <property type="entry name" value="WD40/YVTN_repeat-like_dom_sf"/>
</dbReference>
<dbReference type="InterPro" id="IPR001680">
    <property type="entry name" value="WD40_rpt"/>
</dbReference>
<dbReference type="PROSITE" id="PS00678">
    <property type="entry name" value="WD_REPEATS_1"/>
    <property type="match status" value="2"/>
</dbReference>
<evidence type="ECO:0000313" key="7">
    <source>
        <dbReference type="Proteomes" id="UP000275078"/>
    </source>
</evidence>
<evidence type="ECO:0000256" key="1">
    <source>
        <dbReference type="ARBA" id="ARBA00022553"/>
    </source>
</evidence>
<evidence type="ECO:0000256" key="3">
    <source>
        <dbReference type="ARBA" id="ARBA00022737"/>
    </source>
</evidence>
<dbReference type="PANTHER" id="PTHR14091:SF0">
    <property type="entry name" value="PERIODIC TRYPTOPHAN PROTEIN 1 HOMOLOG"/>
    <property type="match status" value="1"/>
</dbReference>
<dbReference type="GO" id="GO:0006364">
    <property type="term" value="P:rRNA processing"/>
    <property type="evidence" value="ECO:0007669"/>
    <property type="project" value="InterPro"/>
</dbReference>
<keyword evidence="7" id="KW-1185">Reference proteome</keyword>
<dbReference type="Proteomes" id="UP000275078">
    <property type="component" value="Unassembled WGS sequence"/>
</dbReference>
<evidence type="ECO:0000256" key="2">
    <source>
        <dbReference type="ARBA" id="ARBA00022574"/>
    </source>
</evidence>
<dbReference type="InterPro" id="IPR020472">
    <property type="entry name" value="WD40_PAC1"/>
</dbReference>
<dbReference type="EMBL" id="ML119847">
    <property type="protein sequence ID" value="RPA72774.1"/>
    <property type="molecule type" value="Genomic_DNA"/>
</dbReference>
<dbReference type="SUPFAM" id="SSF50978">
    <property type="entry name" value="WD40 repeat-like"/>
    <property type="match status" value="1"/>
</dbReference>
<dbReference type="PROSITE" id="PS50082">
    <property type="entry name" value="WD_REPEATS_2"/>
    <property type="match status" value="2"/>
</dbReference>
<dbReference type="Gene3D" id="2.130.10.10">
    <property type="entry name" value="YVTN repeat-like/Quinoprotein amine dehydrogenase"/>
    <property type="match status" value="2"/>
</dbReference>
<protein>
    <submittedName>
        <fullName evidence="6">WD40 repeat-like protein</fullName>
    </submittedName>
</protein>
<dbReference type="STRING" id="1160509.A0A3N4HSY4"/>
<dbReference type="PROSITE" id="PS50294">
    <property type="entry name" value="WD_REPEATS_REGION"/>
    <property type="match status" value="2"/>
</dbReference>
<accession>A0A3N4HSY4</accession>
<feature type="region of interest" description="Disordered" evidence="5">
    <location>
        <begin position="520"/>
        <end position="563"/>
    </location>
</feature>
<keyword evidence="2 4" id="KW-0853">WD repeat</keyword>
<feature type="region of interest" description="Disordered" evidence="5">
    <location>
        <begin position="45"/>
        <end position="127"/>
    </location>
</feature>
<proteinExistence type="predicted"/>
<organism evidence="6 7">
    <name type="scientific">Ascobolus immersus RN42</name>
    <dbReference type="NCBI Taxonomy" id="1160509"/>
    <lineage>
        <taxon>Eukaryota</taxon>
        <taxon>Fungi</taxon>
        <taxon>Dikarya</taxon>
        <taxon>Ascomycota</taxon>
        <taxon>Pezizomycotina</taxon>
        <taxon>Pezizomycetes</taxon>
        <taxon>Pezizales</taxon>
        <taxon>Ascobolaceae</taxon>
        <taxon>Ascobolus</taxon>
    </lineage>
</organism>
<dbReference type="AlphaFoldDB" id="A0A3N4HSY4"/>
<dbReference type="GO" id="GO:0005634">
    <property type="term" value="C:nucleus"/>
    <property type="evidence" value="ECO:0007669"/>
    <property type="project" value="TreeGrafter"/>
</dbReference>
<dbReference type="Pfam" id="PF00400">
    <property type="entry name" value="WD40"/>
    <property type="match status" value="3"/>
</dbReference>
<dbReference type="PANTHER" id="PTHR14091">
    <property type="entry name" value="PERIODIC TRYPTOPHAN PROTEIN 1"/>
    <property type="match status" value="1"/>
</dbReference>
<evidence type="ECO:0000256" key="5">
    <source>
        <dbReference type="SAM" id="MobiDB-lite"/>
    </source>
</evidence>
<evidence type="ECO:0000256" key="4">
    <source>
        <dbReference type="PROSITE-ProRule" id="PRU00221"/>
    </source>
</evidence>